<evidence type="ECO:0000256" key="5">
    <source>
        <dbReference type="SAM" id="MobiDB-lite"/>
    </source>
</evidence>
<dbReference type="RefSeq" id="WP_157344169.1">
    <property type="nucleotide sequence ID" value="NZ_WSEK01000004.1"/>
</dbReference>
<evidence type="ECO:0000313" key="8">
    <source>
        <dbReference type="EMBL" id="MVQ50956.1"/>
    </source>
</evidence>
<dbReference type="GO" id="GO:0008234">
    <property type="term" value="F:cysteine-type peptidase activity"/>
    <property type="evidence" value="ECO:0007669"/>
    <property type="project" value="UniProtKB-KW"/>
</dbReference>
<dbReference type="PANTHER" id="PTHR47359:SF3">
    <property type="entry name" value="NLP_P60 DOMAIN-CONTAINING PROTEIN-RELATED"/>
    <property type="match status" value="1"/>
</dbReference>
<sequence length="190" mass="20457">MSAALPRITHACARVACAGALAIGLLTSAPTADARAATASSVDRATATHTAERVRKPRRDRTRHRVDPVAKAMSIAAAQKGDPYGYGATGPNRFDCSGLVLYSFRKAGFRGIPRTSSAQAGWARHVPRARLRRGDLVFFTSGGHVYHVGVFAGRKNGHPQVLHSPYPGARVRTERIWTGSWFGGTVRGRR</sequence>
<dbReference type="SUPFAM" id="SSF54001">
    <property type="entry name" value="Cysteine proteinases"/>
    <property type="match status" value="1"/>
</dbReference>
<keyword evidence="9" id="KW-1185">Reference proteome</keyword>
<accession>A0A6L6XWY1</accession>
<name>A0A6L6XWY1_9ACTN</name>
<feature type="compositionally biased region" description="Low complexity" evidence="5">
    <location>
        <begin position="38"/>
        <end position="48"/>
    </location>
</feature>
<feature type="domain" description="NlpC/P60" evidence="7">
    <location>
        <begin position="66"/>
        <end position="190"/>
    </location>
</feature>
<evidence type="ECO:0000259" key="7">
    <source>
        <dbReference type="PROSITE" id="PS51935"/>
    </source>
</evidence>
<reference evidence="8 9" key="1">
    <citation type="submission" date="2019-12" db="EMBL/GenBank/DDBJ databases">
        <authorList>
            <person name="Huq M.A."/>
        </authorList>
    </citation>
    <scope>NUCLEOTIDE SEQUENCE [LARGE SCALE GENOMIC DNA]</scope>
    <source>
        <strain evidence="8 9">MAH-18</strain>
    </source>
</reference>
<dbReference type="Proteomes" id="UP000473525">
    <property type="component" value="Unassembled WGS sequence"/>
</dbReference>
<dbReference type="InterPro" id="IPR038765">
    <property type="entry name" value="Papain-like_cys_pep_sf"/>
</dbReference>
<evidence type="ECO:0000256" key="1">
    <source>
        <dbReference type="ARBA" id="ARBA00007074"/>
    </source>
</evidence>
<comment type="similarity">
    <text evidence="1">Belongs to the peptidase C40 family.</text>
</comment>
<dbReference type="PROSITE" id="PS51935">
    <property type="entry name" value="NLPC_P60"/>
    <property type="match status" value="1"/>
</dbReference>
<evidence type="ECO:0000256" key="3">
    <source>
        <dbReference type="ARBA" id="ARBA00022801"/>
    </source>
</evidence>
<dbReference type="PANTHER" id="PTHR47359">
    <property type="entry name" value="PEPTIDOGLYCAN DL-ENDOPEPTIDASE CWLO"/>
    <property type="match status" value="1"/>
</dbReference>
<dbReference type="Pfam" id="PF00877">
    <property type="entry name" value="NLPC_P60"/>
    <property type="match status" value="1"/>
</dbReference>
<evidence type="ECO:0000256" key="6">
    <source>
        <dbReference type="SAM" id="SignalP"/>
    </source>
</evidence>
<keyword evidence="6" id="KW-0732">Signal</keyword>
<evidence type="ECO:0000256" key="2">
    <source>
        <dbReference type="ARBA" id="ARBA00022670"/>
    </source>
</evidence>
<protein>
    <submittedName>
        <fullName evidence="8">NlpC/P60 family protein</fullName>
    </submittedName>
</protein>
<keyword evidence="3" id="KW-0378">Hydrolase</keyword>
<evidence type="ECO:0000313" key="9">
    <source>
        <dbReference type="Proteomes" id="UP000473525"/>
    </source>
</evidence>
<feature type="compositionally biased region" description="Basic residues" evidence="5">
    <location>
        <begin position="55"/>
        <end position="64"/>
    </location>
</feature>
<dbReference type="GO" id="GO:0006508">
    <property type="term" value="P:proteolysis"/>
    <property type="evidence" value="ECO:0007669"/>
    <property type="project" value="UniProtKB-KW"/>
</dbReference>
<feature type="region of interest" description="Disordered" evidence="5">
    <location>
        <begin position="38"/>
        <end position="65"/>
    </location>
</feature>
<evidence type="ECO:0000256" key="4">
    <source>
        <dbReference type="ARBA" id="ARBA00022807"/>
    </source>
</evidence>
<dbReference type="InterPro" id="IPR051794">
    <property type="entry name" value="PG_Endopeptidase_C40"/>
</dbReference>
<keyword evidence="2" id="KW-0645">Protease</keyword>
<organism evidence="8 9">
    <name type="scientific">Nocardioides agri</name>
    <dbReference type="NCBI Taxonomy" id="2682843"/>
    <lineage>
        <taxon>Bacteria</taxon>
        <taxon>Bacillati</taxon>
        <taxon>Actinomycetota</taxon>
        <taxon>Actinomycetes</taxon>
        <taxon>Propionibacteriales</taxon>
        <taxon>Nocardioidaceae</taxon>
        <taxon>Nocardioides</taxon>
    </lineage>
</organism>
<comment type="caution">
    <text evidence="8">The sequence shown here is derived from an EMBL/GenBank/DDBJ whole genome shotgun (WGS) entry which is preliminary data.</text>
</comment>
<dbReference type="Gene3D" id="3.90.1720.10">
    <property type="entry name" value="endopeptidase domain like (from Nostoc punctiforme)"/>
    <property type="match status" value="1"/>
</dbReference>
<feature type="chain" id="PRO_5038831129" evidence="6">
    <location>
        <begin position="35"/>
        <end position="190"/>
    </location>
</feature>
<feature type="signal peptide" evidence="6">
    <location>
        <begin position="1"/>
        <end position="34"/>
    </location>
</feature>
<dbReference type="AlphaFoldDB" id="A0A6L6XWY1"/>
<keyword evidence="4" id="KW-0788">Thiol protease</keyword>
<dbReference type="EMBL" id="WSEK01000004">
    <property type="protein sequence ID" value="MVQ50956.1"/>
    <property type="molecule type" value="Genomic_DNA"/>
</dbReference>
<gene>
    <name evidence="8" type="ORF">GON03_17350</name>
</gene>
<proteinExistence type="inferred from homology"/>
<dbReference type="InterPro" id="IPR000064">
    <property type="entry name" value="NLP_P60_dom"/>
</dbReference>